<dbReference type="Pfam" id="PF07510">
    <property type="entry name" value="GmrSD_C"/>
    <property type="match status" value="1"/>
</dbReference>
<dbReference type="PROSITE" id="PS51257">
    <property type="entry name" value="PROKAR_LIPOPROTEIN"/>
    <property type="match status" value="1"/>
</dbReference>
<dbReference type="HOGENOM" id="CLU_043034_3_0_11"/>
<organism evidence="2 3">
    <name type="scientific">Hoyosella subflava (strain DSM 45089 / JCM 17490 / NBRC 109087 / DQS3-9A1)</name>
    <name type="common">Amycolicicoccus subflavus</name>
    <dbReference type="NCBI Taxonomy" id="443218"/>
    <lineage>
        <taxon>Bacteria</taxon>
        <taxon>Bacillati</taxon>
        <taxon>Actinomycetota</taxon>
        <taxon>Actinomycetes</taxon>
        <taxon>Mycobacteriales</taxon>
        <taxon>Hoyosellaceae</taxon>
        <taxon>Hoyosella</taxon>
    </lineage>
</organism>
<accession>F6ENT8</accession>
<dbReference type="InterPro" id="IPR011089">
    <property type="entry name" value="GmrSD_C"/>
</dbReference>
<evidence type="ECO:0000313" key="2">
    <source>
        <dbReference type="EMBL" id="AEF42945.1"/>
    </source>
</evidence>
<dbReference type="KEGG" id="asd:AS9A_4513"/>
<dbReference type="Proteomes" id="UP000009235">
    <property type="component" value="Chromosome"/>
</dbReference>
<evidence type="ECO:0000313" key="3">
    <source>
        <dbReference type="Proteomes" id="UP000009235"/>
    </source>
</evidence>
<dbReference type="STRING" id="443218.AS9A_4513"/>
<dbReference type="EMBL" id="CP002786">
    <property type="protein sequence ID" value="AEF42945.1"/>
    <property type="molecule type" value="Genomic_DNA"/>
</dbReference>
<dbReference type="RefSeq" id="WP_013809293.1">
    <property type="nucleotide sequence ID" value="NC_015564.1"/>
</dbReference>
<dbReference type="eggNOG" id="COG2356">
    <property type="taxonomic scope" value="Bacteria"/>
</dbReference>
<name>F6ENT8_HOYSD</name>
<proteinExistence type="predicted"/>
<protein>
    <recommendedName>
        <fullName evidence="1">GmrSD restriction endonucleases C-terminal domain-containing protein</fullName>
    </recommendedName>
</protein>
<reference evidence="2 3" key="1">
    <citation type="journal article" date="2011" name="J. Bacteriol.">
        <title>Complete genome sequence of Amycolicicoccus subflavus DQS3-9A1T, an actinomycete isolated from crude oil-polluted soil.</title>
        <authorList>
            <person name="Cai M."/>
            <person name="Chen W.M."/>
            <person name="Nie Y."/>
            <person name="Chi C.Q."/>
            <person name="Wang Y.N."/>
            <person name="Tang Y.Q."/>
            <person name="Li G.Y."/>
            <person name="Wu X.L."/>
        </authorList>
    </citation>
    <scope>NUCLEOTIDE SEQUENCE [LARGE SCALE GENOMIC DNA]</scope>
    <source>
        <strain evidence="3">DSM 45089 / DQS3-9A1</strain>
    </source>
</reference>
<dbReference type="PANTHER" id="PTHR24094:SF15">
    <property type="entry name" value="AMP-DEPENDENT SYNTHETASE_LIGASE DOMAIN-CONTAINING PROTEIN-RELATED"/>
    <property type="match status" value="1"/>
</dbReference>
<dbReference type="PANTHER" id="PTHR24094">
    <property type="entry name" value="SECRETED PROTEIN"/>
    <property type="match status" value="1"/>
</dbReference>
<dbReference type="AlphaFoldDB" id="F6ENT8"/>
<sequence length="263" mass="28852">MAVSARWTVGAVVGAVALGVVACQPSSFEDTLDEWFDFIDTGSLTPEEAPPHYPDDRGVLALISELEMAAESTMADYDRSDFPHWERLDPQFGFGATYSFIEGRCTSRDAVLLRDATGDVTLDPDTCDFAVGPGGGWLDQYGVIDRESGELRDYKWMTNSSDVDAEHIVALGEAWRSGASEMDLETRTLIANDALNVVISDPSANRSKGDQDPSTYLPPGNFRCEYVERYTQVKVKYGLTVDPDEHSALRNAATECITKGELE</sequence>
<feature type="domain" description="GmrSD restriction endonucleases C-terminal" evidence="1">
    <location>
        <begin position="156"/>
        <end position="250"/>
    </location>
</feature>
<gene>
    <name evidence="2" type="ordered locus">AS9A_4513</name>
</gene>
<keyword evidence="3" id="KW-1185">Reference proteome</keyword>
<evidence type="ECO:0000259" key="1">
    <source>
        <dbReference type="Pfam" id="PF07510"/>
    </source>
</evidence>